<protein>
    <submittedName>
        <fullName evidence="1">Uncharacterized protein</fullName>
    </submittedName>
</protein>
<organism evidence="2">
    <name type="scientific">Selaginella moellendorffii</name>
    <name type="common">Spikemoss</name>
    <dbReference type="NCBI Taxonomy" id="88036"/>
    <lineage>
        <taxon>Eukaryota</taxon>
        <taxon>Viridiplantae</taxon>
        <taxon>Streptophyta</taxon>
        <taxon>Embryophyta</taxon>
        <taxon>Tracheophyta</taxon>
        <taxon>Lycopodiopsida</taxon>
        <taxon>Selaginellales</taxon>
        <taxon>Selaginellaceae</taxon>
        <taxon>Selaginella</taxon>
    </lineage>
</organism>
<dbReference type="InParanoid" id="D8RSM3"/>
<accession>D8RSM3</accession>
<evidence type="ECO:0000313" key="1">
    <source>
        <dbReference type="EMBL" id="EFJ24888.1"/>
    </source>
</evidence>
<keyword evidence="2" id="KW-1185">Reference proteome</keyword>
<proteinExistence type="predicted"/>
<dbReference type="Gramene" id="EFJ24888">
    <property type="protein sequence ID" value="EFJ24888"/>
    <property type="gene ID" value="SELMODRAFT_414398"/>
</dbReference>
<name>D8RSM3_SELML</name>
<dbReference type="STRING" id="88036.D8RSM3"/>
<sequence>MNDEDWHMYKQMDRDYKEEVEEDVDEDEAKLSRLTSRLKEIDFSYTSVPPPGLQIIMPEFVIQQPLTEKDYQIGLGVERFRDRLPALDGQCRSGRSGRNGIHCYEESARLTRQPSYGWDNSTHRKLQMYLFIKSQLSSSLYTLGD</sequence>
<dbReference type="AlphaFoldDB" id="D8RSM3"/>
<dbReference type="HOGENOM" id="CLU_1790234_0_0_1"/>
<gene>
    <name evidence="1" type="ORF">SELMODRAFT_414398</name>
</gene>
<dbReference type="EMBL" id="GL377588">
    <property type="protein sequence ID" value="EFJ24888.1"/>
    <property type="molecule type" value="Genomic_DNA"/>
</dbReference>
<dbReference type="Proteomes" id="UP000001514">
    <property type="component" value="Unassembled WGS sequence"/>
</dbReference>
<evidence type="ECO:0000313" key="2">
    <source>
        <dbReference type="Proteomes" id="UP000001514"/>
    </source>
</evidence>
<dbReference type="KEGG" id="smo:SELMODRAFT_414398"/>
<reference evidence="1 2" key="1">
    <citation type="journal article" date="2011" name="Science">
        <title>The Selaginella genome identifies genetic changes associated with the evolution of vascular plants.</title>
        <authorList>
            <person name="Banks J.A."/>
            <person name="Nishiyama T."/>
            <person name="Hasebe M."/>
            <person name="Bowman J.L."/>
            <person name="Gribskov M."/>
            <person name="dePamphilis C."/>
            <person name="Albert V.A."/>
            <person name="Aono N."/>
            <person name="Aoyama T."/>
            <person name="Ambrose B.A."/>
            <person name="Ashton N.W."/>
            <person name="Axtell M.J."/>
            <person name="Barker E."/>
            <person name="Barker M.S."/>
            <person name="Bennetzen J.L."/>
            <person name="Bonawitz N.D."/>
            <person name="Chapple C."/>
            <person name="Cheng C."/>
            <person name="Correa L.G."/>
            <person name="Dacre M."/>
            <person name="DeBarry J."/>
            <person name="Dreyer I."/>
            <person name="Elias M."/>
            <person name="Engstrom E.M."/>
            <person name="Estelle M."/>
            <person name="Feng L."/>
            <person name="Finet C."/>
            <person name="Floyd S.K."/>
            <person name="Frommer W.B."/>
            <person name="Fujita T."/>
            <person name="Gramzow L."/>
            <person name="Gutensohn M."/>
            <person name="Harholt J."/>
            <person name="Hattori M."/>
            <person name="Heyl A."/>
            <person name="Hirai T."/>
            <person name="Hiwatashi Y."/>
            <person name="Ishikawa M."/>
            <person name="Iwata M."/>
            <person name="Karol K.G."/>
            <person name="Koehler B."/>
            <person name="Kolukisaoglu U."/>
            <person name="Kubo M."/>
            <person name="Kurata T."/>
            <person name="Lalonde S."/>
            <person name="Li K."/>
            <person name="Li Y."/>
            <person name="Litt A."/>
            <person name="Lyons E."/>
            <person name="Manning G."/>
            <person name="Maruyama T."/>
            <person name="Michael T.P."/>
            <person name="Mikami K."/>
            <person name="Miyazaki S."/>
            <person name="Morinaga S."/>
            <person name="Murata T."/>
            <person name="Mueller-Roeber B."/>
            <person name="Nelson D.R."/>
            <person name="Obara M."/>
            <person name="Oguri Y."/>
            <person name="Olmstead R.G."/>
            <person name="Onodera N."/>
            <person name="Petersen B.L."/>
            <person name="Pils B."/>
            <person name="Prigge M."/>
            <person name="Rensing S.A."/>
            <person name="Riano-Pachon D.M."/>
            <person name="Roberts A.W."/>
            <person name="Sato Y."/>
            <person name="Scheller H.V."/>
            <person name="Schulz B."/>
            <person name="Schulz C."/>
            <person name="Shakirov E.V."/>
            <person name="Shibagaki N."/>
            <person name="Shinohara N."/>
            <person name="Shippen D.E."/>
            <person name="Soerensen I."/>
            <person name="Sotooka R."/>
            <person name="Sugimoto N."/>
            <person name="Sugita M."/>
            <person name="Sumikawa N."/>
            <person name="Tanurdzic M."/>
            <person name="Theissen G."/>
            <person name="Ulvskov P."/>
            <person name="Wakazuki S."/>
            <person name="Weng J.K."/>
            <person name="Willats W.W."/>
            <person name="Wipf D."/>
            <person name="Wolf P.G."/>
            <person name="Yang L."/>
            <person name="Zimmer A.D."/>
            <person name="Zhu Q."/>
            <person name="Mitros T."/>
            <person name="Hellsten U."/>
            <person name="Loque D."/>
            <person name="Otillar R."/>
            <person name="Salamov A."/>
            <person name="Schmutz J."/>
            <person name="Shapiro H."/>
            <person name="Lindquist E."/>
            <person name="Lucas S."/>
            <person name="Rokhsar D."/>
            <person name="Grigoriev I.V."/>
        </authorList>
    </citation>
    <scope>NUCLEOTIDE SEQUENCE [LARGE SCALE GENOMIC DNA]</scope>
</reference>